<dbReference type="AlphaFoldDB" id="A0A0E9QR67"/>
<accession>A0A0E9QR67</accession>
<organism evidence="1">
    <name type="scientific">Anguilla anguilla</name>
    <name type="common">European freshwater eel</name>
    <name type="synonym">Muraena anguilla</name>
    <dbReference type="NCBI Taxonomy" id="7936"/>
    <lineage>
        <taxon>Eukaryota</taxon>
        <taxon>Metazoa</taxon>
        <taxon>Chordata</taxon>
        <taxon>Craniata</taxon>
        <taxon>Vertebrata</taxon>
        <taxon>Euteleostomi</taxon>
        <taxon>Actinopterygii</taxon>
        <taxon>Neopterygii</taxon>
        <taxon>Teleostei</taxon>
        <taxon>Anguilliformes</taxon>
        <taxon>Anguillidae</taxon>
        <taxon>Anguilla</taxon>
    </lineage>
</organism>
<dbReference type="EMBL" id="GBXM01089131">
    <property type="protein sequence ID" value="JAH19446.1"/>
    <property type="molecule type" value="Transcribed_RNA"/>
</dbReference>
<proteinExistence type="predicted"/>
<evidence type="ECO:0000313" key="1">
    <source>
        <dbReference type="EMBL" id="JAH19446.1"/>
    </source>
</evidence>
<reference evidence="1" key="2">
    <citation type="journal article" date="2015" name="Fish Shellfish Immunol.">
        <title>Early steps in the European eel (Anguilla anguilla)-Vibrio vulnificus interaction in the gills: Role of the RtxA13 toxin.</title>
        <authorList>
            <person name="Callol A."/>
            <person name="Pajuelo D."/>
            <person name="Ebbesson L."/>
            <person name="Teles M."/>
            <person name="MacKenzie S."/>
            <person name="Amaro C."/>
        </authorList>
    </citation>
    <scope>NUCLEOTIDE SEQUENCE</scope>
</reference>
<sequence>MHDSRCQSHIFLSVWTSILGKEARKGVRR</sequence>
<protein>
    <submittedName>
        <fullName evidence="1">Uncharacterized protein</fullName>
    </submittedName>
</protein>
<name>A0A0E9QR67_ANGAN</name>
<reference evidence="1" key="1">
    <citation type="submission" date="2014-11" db="EMBL/GenBank/DDBJ databases">
        <authorList>
            <person name="Amaro Gonzalez C."/>
        </authorList>
    </citation>
    <scope>NUCLEOTIDE SEQUENCE</scope>
</reference>